<dbReference type="Pfam" id="PF13354">
    <property type="entry name" value="Beta-lactamase2"/>
    <property type="match status" value="2"/>
</dbReference>
<reference evidence="3 4" key="1">
    <citation type="submission" date="2014-03" db="EMBL/GenBank/DDBJ databases">
        <title>Genomics of Bifidobacteria.</title>
        <authorList>
            <person name="Ventura M."/>
            <person name="Milani C."/>
            <person name="Lugli G.A."/>
        </authorList>
    </citation>
    <scope>NUCLEOTIDE SEQUENCE [LARGE SCALE GENOMIC DNA]</scope>
    <source>
        <strain evidence="3 4">DSM 23968</strain>
    </source>
</reference>
<evidence type="ECO:0000313" key="4">
    <source>
        <dbReference type="Proteomes" id="UP000029004"/>
    </source>
</evidence>
<comment type="caution">
    <text evidence="3">The sequence shown here is derived from an EMBL/GenBank/DDBJ whole genome shotgun (WGS) entry which is preliminary data.</text>
</comment>
<dbReference type="GO" id="GO:0008800">
    <property type="term" value="F:beta-lactamase activity"/>
    <property type="evidence" value="ECO:0007669"/>
    <property type="project" value="InterPro"/>
</dbReference>
<evidence type="ECO:0000259" key="2">
    <source>
        <dbReference type="Pfam" id="PF13354"/>
    </source>
</evidence>
<dbReference type="SUPFAM" id="SSF56601">
    <property type="entry name" value="beta-lactamase/transpeptidase-like"/>
    <property type="match status" value="1"/>
</dbReference>
<feature type="compositionally biased region" description="Polar residues" evidence="1">
    <location>
        <begin position="68"/>
        <end position="78"/>
    </location>
</feature>
<dbReference type="STRING" id="762211.BSTEL_2051"/>
<dbReference type="PANTHER" id="PTHR35333">
    <property type="entry name" value="BETA-LACTAMASE"/>
    <property type="match status" value="1"/>
</dbReference>
<proteinExistence type="predicted"/>
<dbReference type="Gene3D" id="3.40.710.10">
    <property type="entry name" value="DD-peptidase/beta-lactamase superfamily"/>
    <property type="match status" value="1"/>
</dbReference>
<dbReference type="Proteomes" id="UP000029004">
    <property type="component" value="Unassembled WGS sequence"/>
</dbReference>
<dbReference type="AlphaFoldDB" id="A0A087DE24"/>
<organism evidence="3 4">
    <name type="scientific">Bifidobacterium stellenboschense</name>
    <dbReference type="NCBI Taxonomy" id="762211"/>
    <lineage>
        <taxon>Bacteria</taxon>
        <taxon>Bacillati</taxon>
        <taxon>Actinomycetota</taxon>
        <taxon>Actinomycetes</taxon>
        <taxon>Bifidobacteriales</taxon>
        <taxon>Bifidobacteriaceae</taxon>
        <taxon>Bifidobacterium</taxon>
    </lineage>
</organism>
<evidence type="ECO:0000313" key="3">
    <source>
        <dbReference type="EMBL" id="KFI93774.1"/>
    </source>
</evidence>
<dbReference type="GO" id="GO:0046677">
    <property type="term" value="P:response to antibiotic"/>
    <property type="evidence" value="ECO:0007669"/>
    <property type="project" value="InterPro"/>
</dbReference>
<protein>
    <submittedName>
        <fullName evidence="3">Beta-lactamase</fullName>
    </submittedName>
</protein>
<keyword evidence="4" id="KW-1185">Reference proteome</keyword>
<accession>A0A087DE24</accession>
<dbReference type="eggNOG" id="COG2367">
    <property type="taxonomic scope" value="Bacteria"/>
</dbReference>
<dbReference type="InterPro" id="IPR012338">
    <property type="entry name" value="Beta-lactam/transpept-like"/>
</dbReference>
<feature type="region of interest" description="Disordered" evidence="1">
    <location>
        <begin position="53"/>
        <end position="78"/>
    </location>
</feature>
<evidence type="ECO:0000256" key="1">
    <source>
        <dbReference type="SAM" id="MobiDB-lite"/>
    </source>
</evidence>
<dbReference type="EMBL" id="JGZP01000026">
    <property type="protein sequence ID" value="KFI93774.1"/>
    <property type="molecule type" value="Genomic_DNA"/>
</dbReference>
<dbReference type="InterPro" id="IPR000871">
    <property type="entry name" value="Beta-lactam_class-A"/>
</dbReference>
<dbReference type="InterPro" id="IPR045155">
    <property type="entry name" value="Beta-lactam_cat"/>
</dbReference>
<feature type="domain" description="Beta-lactamase class A catalytic" evidence="2">
    <location>
        <begin position="151"/>
        <end position="286"/>
    </location>
</feature>
<dbReference type="PANTHER" id="PTHR35333:SF3">
    <property type="entry name" value="BETA-LACTAMASE-TYPE TRANSPEPTIDASE FOLD CONTAINING PROTEIN"/>
    <property type="match status" value="1"/>
</dbReference>
<gene>
    <name evidence="3" type="ORF">BSTEL_2051</name>
</gene>
<feature type="domain" description="Beta-lactamase class A catalytic" evidence="2">
    <location>
        <begin position="104"/>
        <end position="150"/>
    </location>
</feature>
<name>A0A087DE24_9BIFI</name>
<sequence>MAVVAARVVAVVVAAALIVAGAGVAVSARMGWLPWRASTAGGVSHAAASTDAATADGSAAGPSHGALSRSSAPTPSANIARQRDMDALGESIRGRIAGYQGTWQVYVEDLASGASTSIDSHVGYAASVIKLYVMLAVFQRIADGALAEDSSIDQLLTQMITVSSNEATNSLISTLGGGDMNAGFAQVNEIAARYGFKESHIDQALGVVDVDQSHKTTTVDDAGRFMAAVYWGGLVSKDASRRMLDLLLGQTRRSKIPAGVPAGVTVANKTGENTGVENDAAIVFAGSDTSAGMDSTAAQGDYVLVVMTSDVSSAAAQASIRDLSALVWQTLQ</sequence>
<dbReference type="GO" id="GO:0030655">
    <property type="term" value="P:beta-lactam antibiotic catabolic process"/>
    <property type="evidence" value="ECO:0007669"/>
    <property type="project" value="InterPro"/>
</dbReference>